<reference evidence="1 2" key="1">
    <citation type="submission" date="2022-10" db="EMBL/GenBank/DDBJ databases">
        <title>Draft genome sequence of Streptomyces sp. YSPA8.</title>
        <authorList>
            <person name="Moriuchi R."/>
            <person name="Dohra H."/>
            <person name="Yamamura H."/>
            <person name="Kodani S."/>
        </authorList>
    </citation>
    <scope>NUCLEOTIDE SEQUENCE [LARGE SCALE GENOMIC DNA]</scope>
    <source>
        <strain evidence="1 2">YSPA8</strain>
        <plasmid evidence="1 2">pYSPA8-1</plasmid>
    </source>
</reference>
<dbReference type="Gene3D" id="3.20.20.190">
    <property type="entry name" value="Phosphatidylinositol (PI) phosphodiesterase"/>
    <property type="match status" value="1"/>
</dbReference>
<dbReference type="InterPro" id="IPR017946">
    <property type="entry name" value="PLC-like_Pdiesterase_TIM-brl"/>
</dbReference>
<dbReference type="SUPFAM" id="SSF51695">
    <property type="entry name" value="PLC-like phosphodiesterases"/>
    <property type="match status" value="1"/>
</dbReference>
<proteinExistence type="predicted"/>
<dbReference type="EMBL" id="LC735414">
    <property type="protein sequence ID" value="BDT39536.1"/>
    <property type="molecule type" value="Genomic_DNA"/>
</dbReference>
<name>A0AA86M7A5_9ACTN</name>
<dbReference type="RefSeq" id="WP_323451895.1">
    <property type="nucleotide sequence ID" value="NZ_LC735414.1"/>
</dbReference>
<evidence type="ECO:0000313" key="2">
    <source>
        <dbReference type="Proteomes" id="UP001291653"/>
    </source>
</evidence>
<geneLocation type="plasmid" evidence="1 2">
    <name>pYSPA8-1</name>
</geneLocation>
<keyword evidence="1" id="KW-0614">Plasmid</keyword>
<organism evidence="1 2">
    <name type="scientific">Streptomyces yaizuensis</name>
    <dbReference type="NCBI Taxonomy" id="2989713"/>
    <lineage>
        <taxon>Bacteria</taxon>
        <taxon>Bacillati</taxon>
        <taxon>Actinomycetota</taxon>
        <taxon>Actinomycetes</taxon>
        <taxon>Kitasatosporales</taxon>
        <taxon>Streptomycetaceae</taxon>
        <taxon>Streptomyces</taxon>
    </lineage>
</organism>
<sequence length="612" mass="66080">MAGGRQIVFDTGRRVMAGGCGCGGGQGLFTGGPGISVAGSGTQTNPRILTVVADPEMCEIVQDAAGSSLCAGNGLVYDDEAGCLGVKLSQKAGNTIRLGTDGGLWIGAEPNPVDARCGRTVDSLPDFACMPLFGPGRNLPYHGDRTSILHGMAAGADGIYMNVGVTCDRVAFVAANQALNEYPFEPAIGYQWRHTTAAQVRNIRLGWRSLQQPASTVWPGPLTLEEFLNITQGRAVAILNVTVLNAAEDQYLIEQLRRRCCERQVIVIGTAPAVLPRLAAYQEAGIDTGALAGGTGGTAAEVQGAGCRWAWLPVQADDDTVSTFVAAGLETVLWNSARRFHLERARRLGCRGFSPDDMRYQCNPSPCRLEKDPWCYDTPPTGQISDEEANGRFAGWQGGRYDDSDDPATDPPELKGPCGWEFSKAPENRAKIRQAITLGWACPIPGLDVWRRGYEIVWRVRFNSTAARTGGTGLIFGALDDRCPTRSDGGALDAGATGYSALFLHSNHGLQLRRLPSETGAPLAETRSISYPPFPGYWYRFKLRITPGEISFWQLDRDGEIAGVNRIDNIRDSTYRGGYLHLYKLNRFGTASWTPVDVAFRDLTINPIPEGG</sequence>
<dbReference type="AlphaFoldDB" id="A0AA86M7A5"/>
<keyword evidence="2" id="KW-1185">Reference proteome</keyword>
<gene>
    <name evidence="1" type="ORF">SYYSPA8_37090</name>
</gene>
<protein>
    <submittedName>
        <fullName evidence="1">Uncharacterized protein</fullName>
    </submittedName>
</protein>
<accession>A0AA86M7A5</accession>
<dbReference type="Proteomes" id="UP001291653">
    <property type="component" value="Plasmid pYSPA8-1"/>
</dbReference>
<dbReference type="GO" id="GO:0006629">
    <property type="term" value="P:lipid metabolic process"/>
    <property type="evidence" value="ECO:0007669"/>
    <property type="project" value="InterPro"/>
</dbReference>
<dbReference type="GO" id="GO:0008081">
    <property type="term" value="F:phosphoric diester hydrolase activity"/>
    <property type="evidence" value="ECO:0007669"/>
    <property type="project" value="InterPro"/>
</dbReference>
<evidence type="ECO:0000313" key="1">
    <source>
        <dbReference type="EMBL" id="BDT39536.1"/>
    </source>
</evidence>